<dbReference type="OrthoDB" id="9779822at2"/>
<evidence type="ECO:0000313" key="2">
    <source>
        <dbReference type="Proteomes" id="UP000247811"/>
    </source>
</evidence>
<protein>
    <submittedName>
        <fullName evidence="1">Putative zinc-or iron-chelating protein</fullName>
    </submittedName>
</protein>
<dbReference type="Pfam" id="PF03692">
    <property type="entry name" value="CxxCxxCC"/>
    <property type="match status" value="1"/>
</dbReference>
<comment type="caution">
    <text evidence="1">The sequence shown here is derived from an EMBL/GenBank/DDBJ whole genome shotgun (WGS) entry which is preliminary data.</text>
</comment>
<organism evidence="1 2">
    <name type="scientific">Sphaerotilus hippei</name>
    <dbReference type="NCBI Taxonomy" id="744406"/>
    <lineage>
        <taxon>Bacteria</taxon>
        <taxon>Pseudomonadati</taxon>
        <taxon>Pseudomonadota</taxon>
        <taxon>Betaproteobacteria</taxon>
        <taxon>Burkholderiales</taxon>
        <taxon>Sphaerotilaceae</taxon>
        <taxon>Sphaerotilus</taxon>
    </lineage>
</organism>
<accession>A0A318GZX1</accession>
<dbReference type="AlphaFoldDB" id="A0A318GZX1"/>
<dbReference type="InterPro" id="IPR005358">
    <property type="entry name" value="Puta_zinc/iron-chelating_dom"/>
</dbReference>
<proteinExistence type="predicted"/>
<dbReference type="EMBL" id="QJJS01000014">
    <property type="protein sequence ID" value="PXW94376.1"/>
    <property type="molecule type" value="Genomic_DNA"/>
</dbReference>
<dbReference type="RefSeq" id="WP_110401562.1">
    <property type="nucleotide sequence ID" value="NZ_QJJS01000014.1"/>
</dbReference>
<dbReference type="Proteomes" id="UP000247811">
    <property type="component" value="Unassembled WGS sequence"/>
</dbReference>
<reference evidence="1 2" key="1">
    <citation type="submission" date="2018-05" db="EMBL/GenBank/DDBJ databases">
        <title>Genomic Encyclopedia of Type Strains, Phase IV (KMG-IV): sequencing the most valuable type-strain genomes for metagenomic binning, comparative biology and taxonomic classification.</title>
        <authorList>
            <person name="Goeker M."/>
        </authorList>
    </citation>
    <scope>NUCLEOTIDE SEQUENCE [LARGE SCALE GENOMIC DNA]</scope>
    <source>
        <strain evidence="1 2">DSM 566</strain>
    </source>
</reference>
<evidence type="ECO:0000313" key="1">
    <source>
        <dbReference type="EMBL" id="PXW94376.1"/>
    </source>
</evidence>
<gene>
    <name evidence="1" type="ORF">C7444_11475</name>
</gene>
<keyword evidence="2" id="KW-1185">Reference proteome</keyword>
<name>A0A318GZX1_9BURK</name>
<sequence>MNDAVDAGPLAFFQAQHGAFVQTLEHARADDADPSVLVRTLLSQAIDSYERNAELQAEGGPALDCGRGCAACCSLRVTATTPEVLLVAQFLRAVQPGLLARGIDLMARLAGADRHTAGLTEAERLQRREPCPFVAQGACVIYPVRPLSCRGHASHDRRACVDAMAGRSTEVPCSLAHMTVRSLVQNAMQSALRDAGMAWGMHELNGALQLAMARPDAEAAWLRGEDPLAAARVHEVDADEMARTFDQLKPA</sequence>